<keyword evidence="6" id="KW-0028">Amino-acid biosynthesis</keyword>
<dbReference type="SUPFAM" id="SSF52402">
    <property type="entry name" value="Adenine nucleotide alpha hydrolases-like"/>
    <property type="match status" value="1"/>
</dbReference>
<dbReference type="EMBL" id="AP023368">
    <property type="protein sequence ID" value="BCJ98344.1"/>
    <property type="molecule type" value="Genomic_DNA"/>
</dbReference>
<dbReference type="RefSeq" id="WP_185258677.1">
    <property type="nucleotide sequence ID" value="NZ_AP023368.1"/>
</dbReference>
<dbReference type="Proteomes" id="UP000515703">
    <property type="component" value="Chromosome"/>
</dbReference>
<proteinExistence type="inferred from homology"/>
<comment type="catalytic activity">
    <reaction evidence="7">
        <text>L-aspartate + L-glutamine + ATP + H2O = L-asparagine + L-glutamate + AMP + diphosphate + H(+)</text>
        <dbReference type="Rhea" id="RHEA:12228"/>
        <dbReference type="ChEBI" id="CHEBI:15377"/>
        <dbReference type="ChEBI" id="CHEBI:15378"/>
        <dbReference type="ChEBI" id="CHEBI:29985"/>
        <dbReference type="ChEBI" id="CHEBI:29991"/>
        <dbReference type="ChEBI" id="CHEBI:30616"/>
        <dbReference type="ChEBI" id="CHEBI:33019"/>
        <dbReference type="ChEBI" id="CHEBI:58048"/>
        <dbReference type="ChEBI" id="CHEBI:58359"/>
        <dbReference type="ChEBI" id="CHEBI:456215"/>
        <dbReference type="EC" id="6.3.5.4"/>
    </reaction>
</comment>
<evidence type="ECO:0000256" key="3">
    <source>
        <dbReference type="ARBA" id="ARBA00012737"/>
    </source>
</evidence>
<dbReference type="GO" id="GO:0005524">
    <property type="term" value="F:ATP binding"/>
    <property type="evidence" value="ECO:0007669"/>
    <property type="project" value="UniProtKB-KW"/>
</dbReference>
<evidence type="ECO:0000259" key="8">
    <source>
        <dbReference type="Pfam" id="PF00733"/>
    </source>
</evidence>
<dbReference type="GO" id="GO:0004066">
    <property type="term" value="F:asparagine synthase (glutamine-hydrolyzing) activity"/>
    <property type="evidence" value="ECO:0007669"/>
    <property type="project" value="UniProtKB-EC"/>
</dbReference>
<reference evidence="10 11" key="2">
    <citation type="submission" date="2020-08" db="EMBL/GenBank/DDBJ databases">
        <authorList>
            <person name="Ueki A."/>
            <person name="Tonouchi A."/>
        </authorList>
    </citation>
    <scope>NUCLEOTIDE SEQUENCE [LARGE SCALE GENOMIC DNA]</scope>
    <source>
        <strain evidence="10 11">CTTW</strain>
    </source>
</reference>
<name>A0A7I8DLZ7_9FIRM</name>
<dbReference type="InterPro" id="IPR029055">
    <property type="entry name" value="Ntn_hydrolases_N"/>
</dbReference>
<evidence type="ECO:0000256" key="7">
    <source>
        <dbReference type="ARBA" id="ARBA00048741"/>
    </source>
</evidence>
<feature type="domain" description="Glutamine amidotransferase type-2" evidence="9">
    <location>
        <begin position="60"/>
        <end position="148"/>
    </location>
</feature>
<dbReference type="PIRSF" id="PIRSF001589">
    <property type="entry name" value="Asn_synthetase_glu-h"/>
    <property type="match status" value="1"/>
</dbReference>
<accession>A0A7I8DLZ7</accession>
<dbReference type="AlphaFoldDB" id="A0A7I8DLZ7"/>
<dbReference type="Gene3D" id="3.60.20.10">
    <property type="entry name" value="Glutamine Phosphoribosylpyrophosphate, subunit 1, domain 1"/>
    <property type="match status" value="1"/>
</dbReference>
<gene>
    <name evidence="10" type="ORF">bsdcttw_13850</name>
</gene>
<keyword evidence="6" id="KW-0061">Asparagine biosynthesis</keyword>
<evidence type="ECO:0000313" key="11">
    <source>
        <dbReference type="Proteomes" id="UP000515703"/>
    </source>
</evidence>
<dbReference type="EC" id="6.3.5.4" evidence="3"/>
<dbReference type="KEGG" id="acht:bsdcttw_13850"/>
<dbReference type="InterPro" id="IPR001962">
    <property type="entry name" value="Asn_synthase"/>
</dbReference>
<comment type="pathway">
    <text evidence="1">Amino-acid biosynthesis; L-asparagine biosynthesis; L-asparagine from L-aspartate (L-Gln route): step 1/1.</text>
</comment>
<dbReference type="PANTHER" id="PTHR43284">
    <property type="entry name" value="ASPARAGINE SYNTHETASE (GLUTAMINE-HYDROLYZING)"/>
    <property type="match status" value="1"/>
</dbReference>
<organism evidence="10 11">
    <name type="scientific">Anaerocolumna chitinilytica</name>
    <dbReference type="NCBI Taxonomy" id="1727145"/>
    <lineage>
        <taxon>Bacteria</taxon>
        <taxon>Bacillati</taxon>
        <taxon>Bacillota</taxon>
        <taxon>Clostridia</taxon>
        <taxon>Lachnospirales</taxon>
        <taxon>Lachnospiraceae</taxon>
        <taxon>Anaerocolumna</taxon>
    </lineage>
</organism>
<evidence type="ECO:0000256" key="1">
    <source>
        <dbReference type="ARBA" id="ARBA00005187"/>
    </source>
</evidence>
<evidence type="ECO:0000256" key="2">
    <source>
        <dbReference type="ARBA" id="ARBA00005752"/>
    </source>
</evidence>
<feature type="domain" description="Asparagine synthetase" evidence="8">
    <location>
        <begin position="230"/>
        <end position="308"/>
    </location>
</feature>
<evidence type="ECO:0000256" key="4">
    <source>
        <dbReference type="ARBA" id="ARBA00022741"/>
    </source>
</evidence>
<evidence type="ECO:0000256" key="5">
    <source>
        <dbReference type="ARBA" id="ARBA00022840"/>
    </source>
</evidence>
<dbReference type="SUPFAM" id="SSF56235">
    <property type="entry name" value="N-terminal nucleophile aminohydrolases (Ntn hydrolases)"/>
    <property type="match status" value="1"/>
</dbReference>
<comment type="similarity">
    <text evidence="2">Belongs to the asparagine synthetase family.</text>
</comment>
<evidence type="ECO:0000259" key="9">
    <source>
        <dbReference type="Pfam" id="PF13537"/>
    </source>
</evidence>
<dbReference type="Pfam" id="PF00733">
    <property type="entry name" value="Asn_synthase"/>
    <property type="match status" value="2"/>
</dbReference>
<dbReference type="InterPro" id="IPR006426">
    <property type="entry name" value="Asn_synth_AEB"/>
</dbReference>
<sequence length="593" mass="70433">MKWFFSYFSLNNIKYKLDISSKLESYYEKKSNGITNIYYNDKFYYTEFLTNNSKKINIDEEEDIIIIGDIELDNIEEILQKEQIEEKSETTILKILYKKYGDKFLDYLYGRFSFLIIDNNKNEIKLIRDQFGLKQLFYYINNEGIALSNNLFLLNDFYNETRISKRYLSNFLQYNGICDFEETPYENIYRVRMSELITYNYLNKNLQKLIYWNLENSNPGKYEFNMLDEFKNLLYQSTYTMIRDIDKTSLALSGGVDSSVLFSILAPKKIVAYSAVFDEVKSCDERKYIEKLAEMYKVDDKIKYVYSDQSGLLEGFPNSFFYTSEPHINILNKKFSEELFEKALIDGKNYMVDGFFSDHILTGTILYLLDNLSLKNGFNIIKAINTFAFSQNVSFWFVVKQYLVKAKMDNLYIPEIDYKISKAFHEKIKNAKKFNGKDIIIQIISSITRNFGDLELAPRYQIECIHPFVNRKIVEYLYYLPGNMRLHNGTPKYILREAFRKDIPPEIMDKINKTQHVELSQKGLRENWGEIFNILKEGIITKLNFVKLSKEEWIQLLLEFRSGQTFNDNIFILITLELWLNKIQNIYGEIVFY</sequence>
<dbReference type="InterPro" id="IPR017932">
    <property type="entry name" value="GATase_2_dom"/>
</dbReference>
<keyword evidence="4" id="KW-0547">Nucleotide-binding</keyword>
<dbReference type="GO" id="GO:0006529">
    <property type="term" value="P:asparagine biosynthetic process"/>
    <property type="evidence" value="ECO:0007669"/>
    <property type="project" value="UniProtKB-KW"/>
</dbReference>
<keyword evidence="5" id="KW-0067">ATP-binding</keyword>
<reference evidence="10 11" key="1">
    <citation type="submission" date="2020-08" db="EMBL/GenBank/DDBJ databases">
        <title>Draft genome sequencing of an Anaerocolumna strain isolated from anoxic soil subjected to BSD treatment.</title>
        <authorList>
            <person name="Uek A."/>
            <person name="Tonouchi A."/>
        </authorList>
    </citation>
    <scope>NUCLEOTIDE SEQUENCE [LARGE SCALE GENOMIC DNA]</scope>
    <source>
        <strain evidence="10 11">CTTW</strain>
    </source>
</reference>
<feature type="domain" description="Asparagine synthetase" evidence="8">
    <location>
        <begin position="461"/>
        <end position="526"/>
    </location>
</feature>
<evidence type="ECO:0000313" key="10">
    <source>
        <dbReference type="EMBL" id="BCJ98344.1"/>
    </source>
</evidence>
<dbReference type="InterPro" id="IPR014729">
    <property type="entry name" value="Rossmann-like_a/b/a_fold"/>
</dbReference>
<protein>
    <recommendedName>
        <fullName evidence="3">asparagine synthase (glutamine-hydrolyzing)</fullName>
        <ecNumber evidence="3">6.3.5.4</ecNumber>
    </recommendedName>
</protein>
<evidence type="ECO:0000256" key="6">
    <source>
        <dbReference type="ARBA" id="ARBA00022888"/>
    </source>
</evidence>
<dbReference type="Gene3D" id="3.40.50.620">
    <property type="entry name" value="HUPs"/>
    <property type="match status" value="1"/>
</dbReference>
<dbReference type="InterPro" id="IPR051786">
    <property type="entry name" value="ASN_synthetase/amidase"/>
</dbReference>
<dbReference type="PANTHER" id="PTHR43284:SF1">
    <property type="entry name" value="ASPARAGINE SYNTHETASE"/>
    <property type="match status" value="1"/>
</dbReference>
<dbReference type="Pfam" id="PF13537">
    <property type="entry name" value="GATase_7"/>
    <property type="match status" value="1"/>
</dbReference>
<keyword evidence="11" id="KW-1185">Reference proteome</keyword>